<feature type="non-terminal residue" evidence="1">
    <location>
        <position position="91"/>
    </location>
</feature>
<name>A0ABD1ZCR3_9MARC</name>
<proteinExistence type="predicted"/>
<dbReference type="AlphaFoldDB" id="A0ABD1ZCR3"/>
<evidence type="ECO:0000313" key="2">
    <source>
        <dbReference type="Proteomes" id="UP001605036"/>
    </source>
</evidence>
<sequence length="91" mass="10164">MDWCRFRYKSTEMSSVKISCRGISQCGRGGIANHERETVGQTVQRSGKITEEQLTTRDLRGISSHAVRKEAECGAMSDVSKVNAAKLKRCR</sequence>
<gene>
    <name evidence="1" type="ORF">R1flu_017295</name>
</gene>
<evidence type="ECO:0000313" key="1">
    <source>
        <dbReference type="EMBL" id="KAL2649167.1"/>
    </source>
</evidence>
<comment type="caution">
    <text evidence="1">The sequence shown here is derived from an EMBL/GenBank/DDBJ whole genome shotgun (WGS) entry which is preliminary data.</text>
</comment>
<dbReference type="Proteomes" id="UP001605036">
    <property type="component" value="Unassembled WGS sequence"/>
</dbReference>
<protein>
    <submittedName>
        <fullName evidence="1">Uncharacterized protein</fullName>
    </submittedName>
</protein>
<accession>A0ABD1ZCR3</accession>
<dbReference type="EMBL" id="JBHFFA010000001">
    <property type="protein sequence ID" value="KAL2649167.1"/>
    <property type="molecule type" value="Genomic_DNA"/>
</dbReference>
<reference evidence="1 2" key="1">
    <citation type="submission" date="2024-09" db="EMBL/GenBank/DDBJ databases">
        <title>Chromosome-scale assembly of Riccia fluitans.</title>
        <authorList>
            <person name="Paukszto L."/>
            <person name="Sawicki J."/>
            <person name="Karawczyk K."/>
            <person name="Piernik-Szablinska J."/>
            <person name="Szczecinska M."/>
            <person name="Mazdziarz M."/>
        </authorList>
    </citation>
    <scope>NUCLEOTIDE SEQUENCE [LARGE SCALE GENOMIC DNA]</scope>
    <source>
        <strain evidence="1">Rf_01</strain>
        <tissue evidence="1">Aerial parts of the thallus</tissue>
    </source>
</reference>
<keyword evidence="2" id="KW-1185">Reference proteome</keyword>
<organism evidence="1 2">
    <name type="scientific">Riccia fluitans</name>
    <dbReference type="NCBI Taxonomy" id="41844"/>
    <lineage>
        <taxon>Eukaryota</taxon>
        <taxon>Viridiplantae</taxon>
        <taxon>Streptophyta</taxon>
        <taxon>Embryophyta</taxon>
        <taxon>Marchantiophyta</taxon>
        <taxon>Marchantiopsida</taxon>
        <taxon>Marchantiidae</taxon>
        <taxon>Marchantiales</taxon>
        <taxon>Ricciaceae</taxon>
        <taxon>Riccia</taxon>
    </lineage>
</organism>